<protein>
    <submittedName>
        <fullName evidence="2">TROVE domain-containing protein</fullName>
    </submittedName>
</protein>
<dbReference type="SUPFAM" id="SSF140864">
    <property type="entry name" value="TROVE domain-like"/>
    <property type="match status" value="1"/>
</dbReference>
<keyword evidence="3" id="KW-1185">Reference proteome</keyword>
<organism evidence="2 3">
    <name type="scientific">Sorangium atrum</name>
    <dbReference type="NCBI Taxonomy" id="2995308"/>
    <lineage>
        <taxon>Bacteria</taxon>
        <taxon>Pseudomonadati</taxon>
        <taxon>Myxococcota</taxon>
        <taxon>Polyangia</taxon>
        <taxon>Polyangiales</taxon>
        <taxon>Polyangiaceae</taxon>
        <taxon>Sorangium</taxon>
    </lineage>
</organism>
<dbReference type="InterPro" id="IPR008858">
    <property type="entry name" value="TROVE_dom"/>
</dbReference>
<dbReference type="PROSITE" id="PS50988">
    <property type="entry name" value="TROVE"/>
    <property type="match status" value="1"/>
</dbReference>
<gene>
    <name evidence="2" type="ORF">POL72_46515</name>
</gene>
<accession>A0ABT5CFQ2</accession>
<dbReference type="PANTHER" id="PTHR44791">
    <property type="entry name" value="TELOMERASE PROTEIN COMPONENT 1 TEP1"/>
    <property type="match status" value="1"/>
</dbReference>
<comment type="caution">
    <text evidence="2">The sequence shown here is derived from an EMBL/GenBank/DDBJ whole genome shotgun (WGS) entry which is preliminary data.</text>
</comment>
<dbReference type="EMBL" id="JAQNDK010000006">
    <property type="protein sequence ID" value="MDC0685256.1"/>
    <property type="molecule type" value="Genomic_DNA"/>
</dbReference>
<reference evidence="2 3" key="1">
    <citation type="submission" date="2023-01" db="EMBL/GenBank/DDBJ databases">
        <title>Minimal conservation of predation-associated metabolite biosynthetic gene clusters underscores biosynthetic potential of Myxococcota including descriptions for ten novel species: Archangium lansinium sp. nov., Myxococcus landrumus sp. nov., Nannocystis bai.</title>
        <authorList>
            <person name="Ahearne A."/>
            <person name="Stevens C."/>
            <person name="Dowd S."/>
        </authorList>
    </citation>
    <scope>NUCLEOTIDE SEQUENCE [LARGE SCALE GENOMIC DNA]</scope>
    <source>
        <strain evidence="2 3">WIWO2</strain>
    </source>
</reference>
<evidence type="ECO:0000313" key="2">
    <source>
        <dbReference type="EMBL" id="MDC0685256.1"/>
    </source>
</evidence>
<evidence type="ECO:0000313" key="3">
    <source>
        <dbReference type="Proteomes" id="UP001217485"/>
    </source>
</evidence>
<dbReference type="SUPFAM" id="SSF53300">
    <property type="entry name" value="vWA-like"/>
    <property type="match status" value="1"/>
</dbReference>
<evidence type="ECO:0000259" key="1">
    <source>
        <dbReference type="PROSITE" id="PS50988"/>
    </source>
</evidence>
<dbReference type="InterPro" id="IPR052652">
    <property type="entry name" value="Telomerase_Complex_Comp"/>
</dbReference>
<dbReference type="InterPro" id="IPR037214">
    <property type="entry name" value="TROVE_dom_sf"/>
</dbReference>
<sequence length="545" mass="60354">MAFFQHLKRQDKRSADSHLNWMGGRSYDITDPLKRLRLAASSCFFGEPMYYHLDPADPRPAKTVNAAKAKASVKAAKKAAARARLSDAEVRRLRETLGAVDPAEWRKLSPAALIEKAIDEALAADPEATLAEAARLREEEHMRTTPQVILVRAANTASVRGTGLVRSYAPRILKRADEPAVALAYQLYRFGKPVPNALKRALRDALERFDDHALAKYRLEGKGSKTVDVMNLVHPKSPSVDRLAKGALRATGRTWEAIVSARGSNRCAWRKALPVMGHMALLRNLRNLIEAGVPFDQFLPKLVETAAEGKQLPFRYYSAYRAVKGCAPGAVLDAVEKCLDRSLGQVPYFPGRVMVLCDNSGSAQGTTTSSLGTMQISTIANLTGVVAGMRASDGHLGVFGDRLETFAVRKQESVFSQLEKAEHIARTIGTATENGVWLFWDRAIRERQRWDSVFVMSDMQAGHGGLYGTRPKDYADFAWNGHYIDVAKLVATYRARVNRDVRVFLVQVAGYQDTLVPEFYDRTYILGGWGEGLLRFAAAMAQEQQ</sequence>
<dbReference type="Pfam" id="PF05731">
    <property type="entry name" value="TROVE"/>
    <property type="match status" value="1"/>
</dbReference>
<dbReference type="PANTHER" id="PTHR44791:SF1">
    <property type="entry name" value="TELOMERASE PROTEIN COMPONENT 1"/>
    <property type="match status" value="1"/>
</dbReference>
<dbReference type="RefSeq" id="WP_272103424.1">
    <property type="nucleotide sequence ID" value="NZ_JAQNDK010000006.1"/>
</dbReference>
<feature type="domain" description="TROVE" evidence="1">
    <location>
        <begin position="73"/>
        <end position="351"/>
    </location>
</feature>
<name>A0ABT5CFQ2_9BACT</name>
<dbReference type="InterPro" id="IPR036465">
    <property type="entry name" value="vWFA_dom_sf"/>
</dbReference>
<proteinExistence type="predicted"/>
<dbReference type="Gene3D" id="3.40.50.410">
    <property type="entry name" value="von Willebrand factor, type A domain"/>
    <property type="match status" value="1"/>
</dbReference>
<dbReference type="Proteomes" id="UP001217485">
    <property type="component" value="Unassembled WGS sequence"/>
</dbReference>